<dbReference type="Proteomes" id="UP000094256">
    <property type="component" value="Chromosome"/>
</dbReference>
<evidence type="ECO:0000256" key="5">
    <source>
        <dbReference type="ARBA" id="ARBA00022840"/>
    </source>
</evidence>
<evidence type="ECO:0000256" key="3">
    <source>
        <dbReference type="ARBA" id="ARBA00022741"/>
    </source>
</evidence>
<gene>
    <name evidence="10" type="ORF">AWL63_00230</name>
</gene>
<protein>
    <recommendedName>
        <fullName evidence="6">ATP:glycerol 3-phosphotransferase</fullName>
    </recommendedName>
</protein>
<keyword evidence="5" id="KW-0067">ATP-binding</keyword>
<evidence type="ECO:0000259" key="9">
    <source>
        <dbReference type="Pfam" id="PF02782"/>
    </source>
</evidence>
<dbReference type="Pfam" id="PF00370">
    <property type="entry name" value="FGGY_N"/>
    <property type="match status" value="1"/>
</dbReference>
<keyword evidence="2 7" id="KW-0808">Transferase</keyword>
<dbReference type="Gene3D" id="3.30.420.40">
    <property type="match status" value="2"/>
</dbReference>
<dbReference type="InterPro" id="IPR000577">
    <property type="entry name" value="Carb_kinase_FGGY"/>
</dbReference>
<reference evidence="10 11" key="1">
    <citation type="submission" date="2016-01" db="EMBL/GenBank/DDBJ databases">
        <title>Complete genome and mega plasmid sequence of Sphingomonas panacis DCY99 elicits systemic resistance in rice to Xanthomonas oryzae.</title>
        <authorList>
            <person name="Kim Y.J."/>
            <person name="Yang D.C."/>
            <person name="Sing P."/>
        </authorList>
    </citation>
    <scope>NUCLEOTIDE SEQUENCE [LARGE SCALE GENOMIC DNA]</scope>
    <source>
        <strain evidence="10 11">DCY99</strain>
    </source>
</reference>
<dbReference type="Pfam" id="PF02782">
    <property type="entry name" value="FGGY_C"/>
    <property type="match status" value="1"/>
</dbReference>
<dbReference type="PROSITE" id="PS00445">
    <property type="entry name" value="FGGY_KINASES_2"/>
    <property type="match status" value="1"/>
</dbReference>
<evidence type="ECO:0000313" key="11">
    <source>
        <dbReference type="Proteomes" id="UP000094256"/>
    </source>
</evidence>
<evidence type="ECO:0000256" key="4">
    <source>
        <dbReference type="ARBA" id="ARBA00022777"/>
    </source>
</evidence>
<dbReference type="STRING" id="1560345.AWL63_00230"/>
<dbReference type="GO" id="GO:0005829">
    <property type="term" value="C:cytosol"/>
    <property type="evidence" value="ECO:0007669"/>
    <property type="project" value="TreeGrafter"/>
</dbReference>
<comment type="similarity">
    <text evidence="1 7">Belongs to the FGGY kinase family.</text>
</comment>
<dbReference type="GO" id="GO:0004370">
    <property type="term" value="F:glycerol kinase activity"/>
    <property type="evidence" value="ECO:0007669"/>
    <property type="project" value="TreeGrafter"/>
</dbReference>
<name>A0A1B3ZG25_9SPHN</name>
<keyword evidence="3" id="KW-0547">Nucleotide-binding</keyword>
<dbReference type="SUPFAM" id="SSF53067">
    <property type="entry name" value="Actin-like ATPase domain"/>
    <property type="match status" value="2"/>
</dbReference>
<dbReference type="InterPro" id="IPR018484">
    <property type="entry name" value="FGGY_N"/>
</dbReference>
<dbReference type="AlphaFoldDB" id="A0A1B3ZG25"/>
<evidence type="ECO:0000259" key="8">
    <source>
        <dbReference type="Pfam" id="PF00370"/>
    </source>
</evidence>
<dbReference type="CDD" id="cd07769">
    <property type="entry name" value="ASKHA_NBD_FGGY_GK"/>
    <property type="match status" value="1"/>
</dbReference>
<evidence type="ECO:0000256" key="7">
    <source>
        <dbReference type="RuleBase" id="RU003733"/>
    </source>
</evidence>
<dbReference type="InterPro" id="IPR018485">
    <property type="entry name" value="FGGY_C"/>
</dbReference>
<dbReference type="GO" id="GO:0019563">
    <property type="term" value="P:glycerol catabolic process"/>
    <property type="evidence" value="ECO:0007669"/>
    <property type="project" value="TreeGrafter"/>
</dbReference>
<dbReference type="InterPro" id="IPR043129">
    <property type="entry name" value="ATPase_NBD"/>
</dbReference>
<feature type="domain" description="Carbohydrate kinase FGGY C-terminal" evidence="9">
    <location>
        <begin position="256"/>
        <end position="442"/>
    </location>
</feature>
<evidence type="ECO:0000313" key="10">
    <source>
        <dbReference type="EMBL" id="AOH86380.1"/>
    </source>
</evidence>
<dbReference type="PIRSF" id="PIRSF000538">
    <property type="entry name" value="GlpK"/>
    <property type="match status" value="1"/>
</dbReference>
<evidence type="ECO:0000256" key="6">
    <source>
        <dbReference type="ARBA" id="ARBA00043149"/>
    </source>
</evidence>
<dbReference type="PANTHER" id="PTHR10196">
    <property type="entry name" value="SUGAR KINASE"/>
    <property type="match status" value="1"/>
</dbReference>
<feature type="domain" description="Carbohydrate kinase FGGY N-terminal" evidence="8">
    <location>
        <begin position="1"/>
        <end position="246"/>
    </location>
</feature>
<dbReference type="KEGG" id="span:AWL63_00230"/>
<keyword evidence="4 7" id="KW-0418">Kinase</keyword>
<dbReference type="InterPro" id="IPR018483">
    <property type="entry name" value="Carb_kinase_FGGY_CS"/>
</dbReference>
<dbReference type="EMBL" id="CP014168">
    <property type="protein sequence ID" value="AOH86380.1"/>
    <property type="molecule type" value="Genomic_DNA"/>
</dbReference>
<accession>A0A1B3ZG25</accession>
<organism evidence="10 11">
    <name type="scientific">Sphingomonas panacis</name>
    <dbReference type="NCBI Taxonomy" id="1560345"/>
    <lineage>
        <taxon>Bacteria</taxon>
        <taxon>Pseudomonadati</taxon>
        <taxon>Pseudomonadota</taxon>
        <taxon>Alphaproteobacteria</taxon>
        <taxon>Sphingomonadales</taxon>
        <taxon>Sphingomonadaceae</taxon>
        <taxon>Sphingomonas</taxon>
    </lineage>
</organism>
<evidence type="ECO:0000256" key="2">
    <source>
        <dbReference type="ARBA" id="ARBA00022679"/>
    </source>
</evidence>
<keyword evidence="11" id="KW-1185">Reference proteome</keyword>
<dbReference type="GO" id="GO:0005524">
    <property type="term" value="F:ATP binding"/>
    <property type="evidence" value="ECO:0007669"/>
    <property type="project" value="UniProtKB-KW"/>
</dbReference>
<dbReference type="PANTHER" id="PTHR10196:SF69">
    <property type="entry name" value="GLYCEROL KINASE"/>
    <property type="match status" value="1"/>
</dbReference>
<proteinExistence type="inferred from homology"/>
<evidence type="ECO:0000256" key="1">
    <source>
        <dbReference type="ARBA" id="ARBA00009156"/>
    </source>
</evidence>
<sequence>MLAIDQGTSNTKALLIAPDGTVIARASRAMTLQHPQPGWAEQSAEAIWASVQAVIADLVAQAPDDTPAALAISNQRETIVLWDAATSKPLAPAISWQCRRSSTRCHALREAGYEALLLARTGLGIDPLFPAAKLAWLLDAVPDARTRAQAGELRAGTIDAWLLWNLTGGAVHATDHGNASRTQLLDLERGAWDAELAALFGLPLSLLPEVRASDSHFGTVVAGATTLSAGIPVHAMMGDSHAALFGHGITAPGEAKVTIGTGSSIMTLSAAPVRSANGLSGTIAWSRADGIRYAIEGNITVSGQAAAFATRLLSAADETALSALAQTVEDSGGVVFVPALAGLGAPHWQDRARGLVTGMTLGTTPAHVARATFEAIAMQIVDVCRAMEVDIGAPLPGVCVDGGATRDTFLMQLLADLLDRPVTRRANAELSALGAARLAAAAIGLDLPDAAADSTVFHPLMRPDQRKTIHRTWQAAIRRSLVDV</sequence>